<evidence type="ECO:0000313" key="14">
    <source>
        <dbReference type="EMBL" id="GFN73853.1"/>
    </source>
</evidence>
<keyword evidence="6" id="KW-0677">Repeat</keyword>
<dbReference type="InterPro" id="IPR001611">
    <property type="entry name" value="Leu-rich_rpt"/>
</dbReference>
<dbReference type="GO" id="GO:0007165">
    <property type="term" value="P:signal transduction"/>
    <property type="evidence" value="ECO:0007669"/>
    <property type="project" value="InterPro"/>
</dbReference>
<reference evidence="14 15" key="1">
    <citation type="journal article" date="2021" name="Elife">
        <title>Chloroplast acquisition without the gene transfer in kleptoplastic sea slugs, Plakobranchus ocellatus.</title>
        <authorList>
            <person name="Maeda T."/>
            <person name="Takahashi S."/>
            <person name="Yoshida T."/>
            <person name="Shimamura S."/>
            <person name="Takaki Y."/>
            <person name="Nagai Y."/>
            <person name="Toyoda A."/>
            <person name="Suzuki Y."/>
            <person name="Arimoto A."/>
            <person name="Ishii H."/>
            <person name="Satoh N."/>
            <person name="Nishiyama T."/>
            <person name="Hasebe M."/>
            <person name="Maruyama T."/>
            <person name="Minagawa J."/>
            <person name="Obokata J."/>
            <person name="Shigenobu S."/>
        </authorList>
    </citation>
    <scope>NUCLEOTIDE SEQUENCE [LARGE SCALE GENOMIC DNA]</scope>
</reference>
<dbReference type="AlphaFoldDB" id="A0AAV3XVQ1"/>
<evidence type="ECO:0000256" key="2">
    <source>
        <dbReference type="ARBA" id="ARBA00009634"/>
    </source>
</evidence>
<evidence type="ECO:0000256" key="6">
    <source>
        <dbReference type="ARBA" id="ARBA00022737"/>
    </source>
</evidence>
<dbReference type="Proteomes" id="UP000735302">
    <property type="component" value="Unassembled WGS sequence"/>
</dbReference>
<dbReference type="EMBL" id="BLXT01000045">
    <property type="protein sequence ID" value="GFN73853.1"/>
    <property type="molecule type" value="Genomic_DNA"/>
</dbReference>
<dbReference type="SUPFAM" id="SSF52200">
    <property type="entry name" value="Toll/Interleukin receptor TIR domain"/>
    <property type="match status" value="1"/>
</dbReference>
<evidence type="ECO:0000256" key="9">
    <source>
        <dbReference type="ARBA" id="ARBA00023170"/>
    </source>
</evidence>
<dbReference type="PROSITE" id="PS50104">
    <property type="entry name" value="TIR"/>
    <property type="match status" value="1"/>
</dbReference>
<comment type="subcellular location">
    <subcellularLocation>
        <location evidence="1">Membrane</location>
        <topology evidence="1">Single-pass membrane protein</topology>
    </subcellularLocation>
</comment>
<dbReference type="GO" id="GO:0038023">
    <property type="term" value="F:signaling receptor activity"/>
    <property type="evidence" value="ECO:0007669"/>
    <property type="project" value="TreeGrafter"/>
</dbReference>
<feature type="transmembrane region" description="Helical" evidence="11">
    <location>
        <begin position="743"/>
        <end position="765"/>
    </location>
</feature>
<feature type="domain" description="TIR" evidence="13">
    <location>
        <begin position="791"/>
        <end position="929"/>
    </location>
</feature>
<keyword evidence="10" id="KW-0325">Glycoprotein</keyword>
<accession>A0AAV3XVQ1</accession>
<dbReference type="InterPro" id="IPR032675">
    <property type="entry name" value="LRR_dom_sf"/>
</dbReference>
<dbReference type="Pfam" id="PF13855">
    <property type="entry name" value="LRR_8"/>
    <property type="match status" value="2"/>
</dbReference>
<organism evidence="14 15">
    <name type="scientific">Plakobranchus ocellatus</name>
    <dbReference type="NCBI Taxonomy" id="259542"/>
    <lineage>
        <taxon>Eukaryota</taxon>
        <taxon>Metazoa</taxon>
        <taxon>Spiralia</taxon>
        <taxon>Lophotrochozoa</taxon>
        <taxon>Mollusca</taxon>
        <taxon>Gastropoda</taxon>
        <taxon>Heterobranchia</taxon>
        <taxon>Euthyneura</taxon>
        <taxon>Panpulmonata</taxon>
        <taxon>Sacoglossa</taxon>
        <taxon>Placobranchoidea</taxon>
        <taxon>Plakobranchidae</taxon>
        <taxon>Plakobranchus</taxon>
    </lineage>
</organism>
<dbReference type="Gene3D" id="3.40.50.10140">
    <property type="entry name" value="Toll/interleukin-1 receptor homology (TIR) domain"/>
    <property type="match status" value="1"/>
</dbReference>
<dbReference type="InterPro" id="IPR035897">
    <property type="entry name" value="Toll_tir_struct_dom_sf"/>
</dbReference>
<feature type="chain" id="PRO_5043573556" evidence="12">
    <location>
        <begin position="18"/>
        <end position="936"/>
    </location>
</feature>
<dbReference type="InterPro" id="IPR000157">
    <property type="entry name" value="TIR_dom"/>
</dbReference>
<keyword evidence="9 14" id="KW-0675">Receptor</keyword>
<proteinExistence type="inferred from homology"/>
<evidence type="ECO:0000256" key="10">
    <source>
        <dbReference type="ARBA" id="ARBA00023180"/>
    </source>
</evidence>
<evidence type="ECO:0000256" key="5">
    <source>
        <dbReference type="ARBA" id="ARBA00022729"/>
    </source>
</evidence>
<keyword evidence="7 11" id="KW-1133">Transmembrane helix</keyword>
<feature type="signal peptide" evidence="12">
    <location>
        <begin position="1"/>
        <end position="17"/>
    </location>
</feature>
<sequence>MKIYCLVLLMCFRHVKLSVSTWQASKEVEIMDISELQRDEVSTEDKSFGSTNTIEVTDTVDETEESGQQAYIKEMNSVDFIVTTCSLCDESKPFHEKGIDRQRISSHASILERPKDYQCCEVNMTFADCRNCRLDFIPTQLPPNITVLLLGNNNIGDTSLRPRVFASYPDLKILSLSSNNISSLPKEVFQGLPNLQCLCLDSNTLKMDEALNSSLAFQDLSESLIFLRLNRNNRIITDASLRYPSYALGFLKNLRYLFMDGIPFKRFENPNQRFSNLKFLKLAGFSHGFCNLTGLQKNAFELEARPHLDISDCMIQGRYVNESAFENLQKLQMLKVTNNFNLGIATVGKFMYGLRNNKNFELLIMQRINPRFTPCIAIYKETLRYFKNTGLKKIYAMDNEIEVIERGALQNLPNTLKFLNLTNNRILFGEYIQDLGNLTGLQTLIVNGSYVPYKFPLVYPTGGLKYCGMQRGTISKTVYEKEPTPPLLNEEYIESIPVPPNLSRLSMAYIGMVYTLNNITFAENNLTSADMRGNVFTNLDGPIRGLHKLKSLKLDECYIRDASDKFFDYFPELEHLSFFRNLLGQPLSEDVHGNIFKNLKNLMTLNLAVNNIFYLNRPVFKNMSNLKHLNLSRNRLGRVNFTIAHMKQLETLDLKGNQIRTLGPHIRAEIDQINKGRAPLKLDLSYNPIGCDCNNLEFLQWLSESPELMNSSKYRYYCETQYQPDNYKAVIEKLRKQCISHEGLFAIVTCTTVFLMLVILFALAYRFRWTLRYWYHAAKLKVNPQLPDLIFENDVFVSYSNKDDFVEEVLIPRIQNEFNLRVHLHGLHFRAGEQIVDSIHRAVTTSRKTLVVVTKNMLRSYWCNYELMIARREAITRGRQLLVFLFLEPMSSWEVSAEIASYVRESTYIAYPPDPAHRQMFWNKLADDLGANEALR</sequence>
<keyword evidence="8 11" id="KW-0472">Membrane</keyword>
<evidence type="ECO:0000256" key="4">
    <source>
        <dbReference type="ARBA" id="ARBA00022692"/>
    </source>
</evidence>
<evidence type="ECO:0000256" key="8">
    <source>
        <dbReference type="ARBA" id="ARBA00023136"/>
    </source>
</evidence>
<dbReference type="SMART" id="SM00255">
    <property type="entry name" value="TIR"/>
    <property type="match status" value="1"/>
</dbReference>
<keyword evidence="5 12" id="KW-0732">Signal</keyword>
<protein>
    <submittedName>
        <fullName evidence="14">Toll-like receptor e</fullName>
    </submittedName>
</protein>
<dbReference type="Gene3D" id="3.80.10.10">
    <property type="entry name" value="Ribonuclease Inhibitor"/>
    <property type="match status" value="3"/>
</dbReference>
<evidence type="ECO:0000256" key="1">
    <source>
        <dbReference type="ARBA" id="ARBA00004167"/>
    </source>
</evidence>
<dbReference type="PROSITE" id="PS51450">
    <property type="entry name" value="LRR"/>
    <property type="match status" value="2"/>
</dbReference>
<gene>
    <name evidence="14" type="ORF">PoB_000035900</name>
</gene>
<evidence type="ECO:0000256" key="11">
    <source>
        <dbReference type="SAM" id="Phobius"/>
    </source>
</evidence>
<comment type="similarity">
    <text evidence="2">Belongs to the Toll-like receptor family.</text>
</comment>
<keyword evidence="15" id="KW-1185">Reference proteome</keyword>
<dbReference type="GO" id="GO:0005886">
    <property type="term" value="C:plasma membrane"/>
    <property type="evidence" value="ECO:0007669"/>
    <property type="project" value="TreeGrafter"/>
</dbReference>
<evidence type="ECO:0000256" key="7">
    <source>
        <dbReference type="ARBA" id="ARBA00022989"/>
    </source>
</evidence>
<evidence type="ECO:0000259" key="13">
    <source>
        <dbReference type="PROSITE" id="PS50104"/>
    </source>
</evidence>
<dbReference type="PANTHER" id="PTHR24365">
    <property type="entry name" value="TOLL-LIKE RECEPTOR"/>
    <property type="match status" value="1"/>
</dbReference>
<evidence type="ECO:0000313" key="15">
    <source>
        <dbReference type="Proteomes" id="UP000735302"/>
    </source>
</evidence>
<comment type="caution">
    <text evidence="14">The sequence shown here is derived from an EMBL/GenBank/DDBJ whole genome shotgun (WGS) entry which is preliminary data.</text>
</comment>
<keyword evidence="4 11" id="KW-0812">Transmembrane</keyword>
<dbReference type="SMART" id="SM00369">
    <property type="entry name" value="LRR_TYP"/>
    <property type="match status" value="7"/>
</dbReference>
<name>A0AAV3XVQ1_9GAST</name>
<evidence type="ECO:0000256" key="12">
    <source>
        <dbReference type="SAM" id="SignalP"/>
    </source>
</evidence>
<dbReference type="InterPro" id="IPR003591">
    <property type="entry name" value="Leu-rich_rpt_typical-subtyp"/>
</dbReference>
<dbReference type="SUPFAM" id="SSF52058">
    <property type="entry name" value="L domain-like"/>
    <property type="match status" value="2"/>
</dbReference>
<evidence type="ECO:0000256" key="3">
    <source>
        <dbReference type="ARBA" id="ARBA00022614"/>
    </source>
</evidence>
<dbReference type="PANTHER" id="PTHR24365:SF530">
    <property type="entry name" value="MSTPROX-RELATED"/>
    <property type="match status" value="1"/>
</dbReference>
<keyword evidence="3" id="KW-0433">Leucine-rich repeat</keyword>
<dbReference type="Pfam" id="PF13676">
    <property type="entry name" value="TIR_2"/>
    <property type="match status" value="1"/>
</dbReference>